<dbReference type="EMBL" id="CP063088">
    <property type="protein sequence ID" value="QOR00251.1"/>
    <property type="molecule type" value="Genomic_DNA"/>
</dbReference>
<evidence type="ECO:0000313" key="2">
    <source>
        <dbReference type="EMBL" id="QOR00251.1"/>
    </source>
</evidence>
<accession>A0A7M1MHR9</accession>
<name>A0A7M1MHR9_CAMLA</name>
<feature type="domain" description="Methyltransferase type 11" evidence="1">
    <location>
        <begin position="47"/>
        <end position="147"/>
    </location>
</feature>
<dbReference type="PANTHER" id="PTHR43861">
    <property type="entry name" value="TRANS-ACONITATE 2-METHYLTRANSFERASE-RELATED"/>
    <property type="match status" value="1"/>
</dbReference>
<proteinExistence type="predicted"/>
<dbReference type="GO" id="GO:0032259">
    <property type="term" value="P:methylation"/>
    <property type="evidence" value="ECO:0007669"/>
    <property type="project" value="UniProtKB-KW"/>
</dbReference>
<reference evidence="2 3" key="1">
    <citation type="submission" date="2020-10" db="EMBL/GenBank/DDBJ databases">
        <title>Campylobacter and Helicobacter PacBio genomes.</title>
        <authorList>
            <person name="Lane C."/>
        </authorList>
    </citation>
    <scope>NUCLEOTIDE SEQUENCE [LARGE SCALE GENOMIC DNA]</scope>
    <source>
        <strain evidence="2 3">2014D-0218</strain>
    </source>
</reference>
<evidence type="ECO:0000313" key="3">
    <source>
        <dbReference type="Proteomes" id="UP000594890"/>
    </source>
</evidence>
<dbReference type="GO" id="GO:0008757">
    <property type="term" value="F:S-adenosylmethionine-dependent methyltransferase activity"/>
    <property type="evidence" value="ECO:0007669"/>
    <property type="project" value="InterPro"/>
</dbReference>
<dbReference type="InterPro" id="IPR013216">
    <property type="entry name" value="Methyltransf_11"/>
</dbReference>
<protein>
    <submittedName>
        <fullName evidence="2">Class I SAM-dependent methyltransferase</fullName>
    </submittedName>
</protein>
<keyword evidence="2" id="KW-0489">Methyltransferase</keyword>
<evidence type="ECO:0000259" key="1">
    <source>
        <dbReference type="Pfam" id="PF08241"/>
    </source>
</evidence>
<gene>
    <name evidence="2" type="ORF">HW242_03260</name>
</gene>
<dbReference type="Pfam" id="PF08241">
    <property type="entry name" value="Methyltransf_11"/>
    <property type="match status" value="1"/>
</dbReference>
<dbReference type="SUPFAM" id="SSF53335">
    <property type="entry name" value="S-adenosyl-L-methionine-dependent methyltransferases"/>
    <property type="match status" value="1"/>
</dbReference>
<sequence>MLDNKYDDNIFFDKYALMLRSKVGLDGAGEWEDFKTCLPSLKDKVILDLGCGYGWHSIYALENGAKKVFAIDLSLKMLDKAKTKTSKYKNKISFYRGSCEEIDKITDLQNMKFDIVISSLVFHYIKDYEKLIFNISNLLNKNGSLVFSVEHPVFTANISQDFIYDNNGDIQFFPIKNYFYENKNKYNFLGEGVVKYHRTLTSYISPLLQNNFKITNIIEPKPSNKIINLFSEFKNEFKKEWHRPMMLIISCMKE</sequence>
<keyword evidence="2" id="KW-0808">Transferase</keyword>
<dbReference type="PANTHER" id="PTHR43861:SF1">
    <property type="entry name" value="TRANS-ACONITATE 2-METHYLTRANSFERASE"/>
    <property type="match status" value="1"/>
</dbReference>
<dbReference type="InterPro" id="IPR029063">
    <property type="entry name" value="SAM-dependent_MTases_sf"/>
</dbReference>
<dbReference type="CDD" id="cd02440">
    <property type="entry name" value="AdoMet_MTases"/>
    <property type="match status" value="1"/>
</dbReference>
<dbReference type="Proteomes" id="UP000594890">
    <property type="component" value="Chromosome"/>
</dbReference>
<organism evidence="2 3">
    <name type="scientific">Campylobacter lari</name>
    <dbReference type="NCBI Taxonomy" id="201"/>
    <lineage>
        <taxon>Bacteria</taxon>
        <taxon>Pseudomonadati</taxon>
        <taxon>Campylobacterota</taxon>
        <taxon>Epsilonproteobacteria</taxon>
        <taxon>Campylobacterales</taxon>
        <taxon>Campylobacteraceae</taxon>
        <taxon>Campylobacter</taxon>
    </lineage>
</organism>
<dbReference type="Gene3D" id="3.40.50.150">
    <property type="entry name" value="Vaccinia Virus protein VP39"/>
    <property type="match status" value="1"/>
</dbReference>
<dbReference type="AlphaFoldDB" id="A0A7M1MHR9"/>